<reference evidence="2 3" key="1">
    <citation type="submission" date="2022-02" db="EMBL/GenBank/DDBJ databases">
        <title>Chromosome-level reference genomes for two strains of Caenorhabditis briggsae: an improved platform for comparative genomics.</title>
        <authorList>
            <person name="Stevens L."/>
            <person name="Andersen E.C."/>
        </authorList>
    </citation>
    <scope>NUCLEOTIDE SEQUENCE [LARGE SCALE GENOMIC DNA]</scope>
    <source>
        <strain evidence="2">QX1410_ONT</strain>
        <tissue evidence="2">Whole-organism</tissue>
    </source>
</reference>
<dbReference type="AlphaFoldDB" id="A0AAE9D283"/>
<protein>
    <submittedName>
        <fullName evidence="2">Uncharacterized protein</fullName>
    </submittedName>
</protein>
<feature type="region of interest" description="Disordered" evidence="1">
    <location>
        <begin position="1"/>
        <end position="106"/>
    </location>
</feature>
<feature type="compositionally biased region" description="Polar residues" evidence="1">
    <location>
        <begin position="26"/>
        <end position="44"/>
    </location>
</feature>
<accession>A0AAE9D283</accession>
<name>A0AAE9D283_CAEBR</name>
<gene>
    <name evidence="2" type="ORF">L3Y34_009251</name>
</gene>
<organism evidence="2 3">
    <name type="scientific">Caenorhabditis briggsae</name>
    <dbReference type="NCBI Taxonomy" id="6238"/>
    <lineage>
        <taxon>Eukaryota</taxon>
        <taxon>Metazoa</taxon>
        <taxon>Ecdysozoa</taxon>
        <taxon>Nematoda</taxon>
        <taxon>Chromadorea</taxon>
        <taxon>Rhabditida</taxon>
        <taxon>Rhabditina</taxon>
        <taxon>Rhabditomorpha</taxon>
        <taxon>Rhabditoidea</taxon>
        <taxon>Rhabditidae</taxon>
        <taxon>Peloderinae</taxon>
        <taxon>Caenorhabditis</taxon>
    </lineage>
</organism>
<evidence type="ECO:0000313" key="3">
    <source>
        <dbReference type="Proteomes" id="UP000827892"/>
    </source>
</evidence>
<evidence type="ECO:0000256" key="1">
    <source>
        <dbReference type="SAM" id="MobiDB-lite"/>
    </source>
</evidence>
<sequence length="249" mass="26250">MIHQSPSMPPSQMMTAMESLKLSESGGKSPSHSQQPPQRATSQQMSRSATTNSAANMASNQQSSGAPQQSGASSQQQQCHTKPSSTSSSSSSSTTAPTSSGQPHYQHQLTHNASFSVTPSAYQMPTTTTITSGAPTSSSAFPRNTRNRQTFHGKTEKDKGGDDGSDEIGDTPANVSIGATGASANNTEGTIWSKLSKLTRRSSTAAAHQPRGSSLHHSMSMTQRYPSCKLCCRLQYPSATECCCSFALH</sequence>
<proteinExistence type="predicted"/>
<dbReference type="Proteomes" id="UP000827892">
    <property type="component" value="Chromosome V"/>
</dbReference>
<feature type="compositionally biased region" description="Low complexity" evidence="1">
    <location>
        <begin position="126"/>
        <end position="140"/>
    </location>
</feature>
<evidence type="ECO:0000313" key="2">
    <source>
        <dbReference type="EMBL" id="ULT91506.1"/>
    </source>
</evidence>
<dbReference type="EMBL" id="CP090895">
    <property type="protein sequence ID" value="ULT91506.1"/>
    <property type="molecule type" value="Genomic_DNA"/>
</dbReference>
<feature type="compositionally biased region" description="Polar residues" evidence="1">
    <location>
        <begin position="1"/>
        <end position="14"/>
    </location>
</feature>
<feature type="region of interest" description="Disordered" evidence="1">
    <location>
        <begin position="126"/>
        <end position="183"/>
    </location>
</feature>
<feature type="compositionally biased region" description="Low complexity" evidence="1">
    <location>
        <begin position="45"/>
        <end position="100"/>
    </location>
</feature>
<feature type="compositionally biased region" description="Basic and acidic residues" evidence="1">
    <location>
        <begin position="153"/>
        <end position="162"/>
    </location>
</feature>